<dbReference type="RefSeq" id="WP_349804786.1">
    <property type="nucleotide sequence ID" value="NZ_JBEGDP010000012.1"/>
</dbReference>
<proteinExistence type="predicted"/>
<evidence type="ECO:0000313" key="2">
    <source>
        <dbReference type="EMBL" id="MEQ7847939.1"/>
    </source>
</evidence>
<feature type="compositionally biased region" description="Low complexity" evidence="1">
    <location>
        <begin position="25"/>
        <end position="34"/>
    </location>
</feature>
<gene>
    <name evidence="2" type="ORF">V6R90_11680</name>
</gene>
<evidence type="ECO:0000313" key="3">
    <source>
        <dbReference type="Proteomes" id="UP001482520"/>
    </source>
</evidence>
<feature type="region of interest" description="Disordered" evidence="1">
    <location>
        <begin position="1"/>
        <end position="34"/>
    </location>
</feature>
<comment type="caution">
    <text evidence="2">The sequence shown here is derived from an EMBL/GenBank/DDBJ whole genome shotgun (WGS) entry which is preliminary data.</text>
</comment>
<sequence>MTECESEPVATDVARPDPRDPGDPRGPALASGAALLGVRRGRGVAR</sequence>
<dbReference type="Proteomes" id="UP001482520">
    <property type="component" value="Unassembled WGS sequence"/>
</dbReference>
<name>A0ABV1NZL1_9ACTN</name>
<keyword evidence="3" id="KW-1185">Reference proteome</keyword>
<feature type="compositionally biased region" description="Basic and acidic residues" evidence="1">
    <location>
        <begin position="14"/>
        <end position="23"/>
    </location>
</feature>
<organism evidence="2 3">
    <name type="scientific">Nocardioides kribbensis</name>
    <dbReference type="NCBI Taxonomy" id="305517"/>
    <lineage>
        <taxon>Bacteria</taxon>
        <taxon>Bacillati</taxon>
        <taxon>Actinomycetota</taxon>
        <taxon>Actinomycetes</taxon>
        <taxon>Propionibacteriales</taxon>
        <taxon>Nocardioidaceae</taxon>
        <taxon>Nocardioides</taxon>
    </lineage>
</organism>
<evidence type="ECO:0000256" key="1">
    <source>
        <dbReference type="SAM" id="MobiDB-lite"/>
    </source>
</evidence>
<dbReference type="EMBL" id="JBEGDP010000012">
    <property type="protein sequence ID" value="MEQ7847939.1"/>
    <property type="molecule type" value="Genomic_DNA"/>
</dbReference>
<accession>A0ABV1NZL1</accession>
<protein>
    <submittedName>
        <fullName evidence="2">Uncharacterized protein</fullName>
    </submittedName>
</protein>
<reference evidence="2 3" key="1">
    <citation type="submission" date="2024-02" db="EMBL/GenBank/DDBJ databases">
        <title>Full genome sequence of Nocardioides kribbensis.</title>
        <authorList>
            <person name="Poletto B.L."/>
            <person name="Silva G."/>
            <person name="Galante D."/>
            <person name="Campos K.R."/>
            <person name="Santos M.B.N."/>
            <person name="Sacchi C.T."/>
        </authorList>
    </citation>
    <scope>NUCLEOTIDE SEQUENCE [LARGE SCALE GENOMIC DNA]</scope>
    <source>
        <strain evidence="2 3">O4R</strain>
    </source>
</reference>